<dbReference type="PANTHER" id="PTHR43798:SF33">
    <property type="entry name" value="HYDROLASE, PUTATIVE (AFU_ORTHOLOGUE AFUA_2G14860)-RELATED"/>
    <property type="match status" value="1"/>
</dbReference>
<comment type="caution">
    <text evidence="2">The sequence shown here is derived from an EMBL/GenBank/DDBJ whole genome shotgun (WGS) entry which is preliminary data.</text>
</comment>
<dbReference type="Proteomes" id="UP000809829">
    <property type="component" value="Unassembled WGS sequence"/>
</dbReference>
<dbReference type="Gene3D" id="3.40.50.1820">
    <property type="entry name" value="alpha/beta hydrolase"/>
    <property type="match status" value="1"/>
</dbReference>
<evidence type="ECO:0000259" key="1">
    <source>
        <dbReference type="Pfam" id="PF00561"/>
    </source>
</evidence>
<dbReference type="InterPro" id="IPR050266">
    <property type="entry name" value="AB_hydrolase_sf"/>
</dbReference>
<accession>A0ABS2QSL3</accession>
<gene>
    <name evidence="2" type="ORF">JOC83_001256</name>
</gene>
<protein>
    <submittedName>
        <fullName evidence="2">Pimeloyl-ACP methyl ester carboxylesterase</fullName>
    </submittedName>
</protein>
<reference evidence="2 3" key="1">
    <citation type="submission" date="2021-01" db="EMBL/GenBank/DDBJ databases">
        <title>Genomic Encyclopedia of Type Strains, Phase IV (KMG-IV): sequencing the most valuable type-strain genomes for metagenomic binning, comparative biology and taxonomic classification.</title>
        <authorList>
            <person name="Goeker M."/>
        </authorList>
    </citation>
    <scope>NUCLEOTIDE SEQUENCE [LARGE SCALE GENOMIC DNA]</scope>
    <source>
        <strain evidence="2 3">DSM 104297</strain>
    </source>
</reference>
<sequence>MDYRIYNHDQSGPWLVLLHGLGANSKIWYKQLKEFRKHFTVLAIDLPGHSANGQIKKEEEFSFAICAQKVLNLLDELKITKAHFAGISLGTIIIHELVKAAPERMLSIVCGGAVTRVQAWAKAVLGAAYKVKAVLPYMLLYKIAASVIMPRKNHADARKLFIKEAAKMGRDQFLRWFYLLYKTKQYYHRDEFGVPKLYISGQEDHLFLPLVKKDVEWDNKATLKIIEKCGHVCNIDQPKEFNESVLHFLLKHARIKQVG</sequence>
<dbReference type="PANTHER" id="PTHR43798">
    <property type="entry name" value="MONOACYLGLYCEROL LIPASE"/>
    <property type="match status" value="1"/>
</dbReference>
<dbReference type="Pfam" id="PF00561">
    <property type="entry name" value="Abhydrolase_1"/>
    <property type="match status" value="1"/>
</dbReference>
<organism evidence="2 3">
    <name type="scientific">Priestia iocasae</name>
    <dbReference type="NCBI Taxonomy" id="2291674"/>
    <lineage>
        <taxon>Bacteria</taxon>
        <taxon>Bacillati</taxon>
        <taxon>Bacillota</taxon>
        <taxon>Bacilli</taxon>
        <taxon>Bacillales</taxon>
        <taxon>Bacillaceae</taxon>
        <taxon>Priestia</taxon>
    </lineage>
</organism>
<feature type="domain" description="AB hydrolase-1" evidence="1">
    <location>
        <begin position="13"/>
        <end position="236"/>
    </location>
</feature>
<dbReference type="InterPro" id="IPR029058">
    <property type="entry name" value="AB_hydrolase_fold"/>
</dbReference>
<dbReference type="SUPFAM" id="SSF53474">
    <property type="entry name" value="alpha/beta-Hydrolases"/>
    <property type="match status" value="1"/>
</dbReference>
<name>A0ABS2QSL3_9BACI</name>
<keyword evidence="3" id="KW-1185">Reference proteome</keyword>
<evidence type="ECO:0000313" key="3">
    <source>
        <dbReference type="Proteomes" id="UP000809829"/>
    </source>
</evidence>
<proteinExistence type="predicted"/>
<evidence type="ECO:0000313" key="2">
    <source>
        <dbReference type="EMBL" id="MBM7702422.1"/>
    </source>
</evidence>
<dbReference type="RefSeq" id="WP_205185400.1">
    <property type="nucleotide sequence ID" value="NZ_JAFBFC010000002.1"/>
</dbReference>
<dbReference type="InterPro" id="IPR000073">
    <property type="entry name" value="AB_hydrolase_1"/>
</dbReference>
<dbReference type="EMBL" id="JAFBFC010000002">
    <property type="protein sequence ID" value="MBM7702422.1"/>
    <property type="molecule type" value="Genomic_DNA"/>
</dbReference>